<organism evidence="1 2">
    <name type="scientific">Gordonia jacobaea</name>
    <dbReference type="NCBI Taxonomy" id="122202"/>
    <lineage>
        <taxon>Bacteria</taxon>
        <taxon>Bacillati</taxon>
        <taxon>Actinomycetota</taxon>
        <taxon>Actinomycetes</taxon>
        <taxon>Mycobacteriales</taxon>
        <taxon>Gordoniaceae</taxon>
        <taxon>Gordonia</taxon>
    </lineage>
</organism>
<reference evidence="1 2" key="1">
    <citation type="submission" date="2015-05" db="EMBL/GenBank/DDBJ databases">
        <title>Draft genome sequence of the bacterium Gordonia jacobaea a new member of the Gordonia genus.</title>
        <authorList>
            <person name="Jimenez-Galisteo G."/>
            <person name="Dominguez A."/>
            <person name="Munoz E."/>
            <person name="Vinas M."/>
        </authorList>
    </citation>
    <scope>NUCLEOTIDE SEQUENCE [LARGE SCALE GENOMIC DNA]</scope>
    <source>
        <strain evidence="2">mv1</strain>
    </source>
</reference>
<name>A0ABR5IHK8_9ACTN</name>
<evidence type="ECO:0000313" key="1">
    <source>
        <dbReference type="EMBL" id="KNA93214.1"/>
    </source>
</evidence>
<evidence type="ECO:0000313" key="2">
    <source>
        <dbReference type="Proteomes" id="UP000037247"/>
    </source>
</evidence>
<sequence>MSDVQTTEKAESSTPPVKAPAEVVASIKKFVAGEGGAAKAVLQPIGTAGVRITLVGESDGYLGDRVVDDIATAHAVVDAVPGLEIGEWDRELTSKATVSPEHYRKMAGWVAHSEHFPKARNSAII</sequence>
<dbReference type="RefSeq" id="WP_049697303.1">
    <property type="nucleotide sequence ID" value="NZ_JAQDQF010000001.1"/>
</dbReference>
<dbReference type="Proteomes" id="UP000037247">
    <property type="component" value="Unassembled WGS sequence"/>
</dbReference>
<protein>
    <submittedName>
        <fullName evidence="1">Uncharacterized protein</fullName>
    </submittedName>
</protein>
<comment type="caution">
    <text evidence="1">The sequence shown here is derived from an EMBL/GenBank/DDBJ whole genome shotgun (WGS) entry which is preliminary data.</text>
</comment>
<gene>
    <name evidence="1" type="ORF">ABW18_02005</name>
</gene>
<keyword evidence="2" id="KW-1185">Reference proteome</keyword>
<dbReference type="EMBL" id="LDTZ01000013">
    <property type="protein sequence ID" value="KNA93214.1"/>
    <property type="molecule type" value="Genomic_DNA"/>
</dbReference>
<accession>A0ABR5IHK8</accession>
<proteinExistence type="predicted"/>